<dbReference type="PANTHER" id="PTHR42760">
    <property type="entry name" value="SHORT-CHAIN DEHYDROGENASES/REDUCTASES FAMILY MEMBER"/>
    <property type="match status" value="1"/>
</dbReference>
<protein>
    <submittedName>
        <fullName evidence="3">3-oxoacyl-ACP reductase</fullName>
    </submittedName>
</protein>
<name>A0A161SBB4_9NEIS</name>
<evidence type="ECO:0000313" key="3">
    <source>
        <dbReference type="EMBL" id="KZE25889.1"/>
    </source>
</evidence>
<gene>
    <name evidence="3" type="ORF">AVW16_02360</name>
</gene>
<dbReference type="PROSITE" id="PS00061">
    <property type="entry name" value="ADH_SHORT"/>
    <property type="match status" value="1"/>
</dbReference>
<sequence length="234" mass="23920">MQFHDRTVLITGAAGNLGRAVADVFYAQGANLVLLGQHADHLTEAFGAEDARRQFAAVDLLDADAVARAADAARARFGRVDVLCNLAGGFRMGTPVHATADADLDFLFDINVRTMMHAVRAVAPGMVAAGGGKIVNVGANAAGKGVAQMGAYCAAKSALIRLTEAMAAELREAGVNVNCVLPTIIDTPENRAAMPGADPAHWVAPAALADVIAFLASDAARAIHGAAVPVTGLS</sequence>
<dbReference type="FunFam" id="3.40.50.720:FF:000084">
    <property type="entry name" value="Short-chain dehydrogenase reductase"/>
    <property type="match status" value="1"/>
</dbReference>
<dbReference type="Proteomes" id="UP000076625">
    <property type="component" value="Unassembled WGS sequence"/>
</dbReference>
<dbReference type="GO" id="GO:0016616">
    <property type="term" value="F:oxidoreductase activity, acting on the CH-OH group of donors, NAD or NADP as acceptor"/>
    <property type="evidence" value="ECO:0007669"/>
    <property type="project" value="TreeGrafter"/>
</dbReference>
<dbReference type="EMBL" id="LQQU01000058">
    <property type="protein sequence ID" value="KZE25889.1"/>
    <property type="molecule type" value="Genomic_DNA"/>
</dbReference>
<dbReference type="InterPro" id="IPR020904">
    <property type="entry name" value="Sc_DH/Rdtase_CS"/>
</dbReference>
<dbReference type="Pfam" id="PF00106">
    <property type="entry name" value="adh_short"/>
    <property type="match status" value="1"/>
</dbReference>
<dbReference type="STRING" id="1452487.AVW16_02360"/>
<organism evidence="3 4">
    <name type="scientific">Crenobacter luteus</name>
    <dbReference type="NCBI Taxonomy" id="1452487"/>
    <lineage>
        <taxon>Bacteria</taxon>
        <taxon>Pseudomonadati</taxon>
        <taxon>Pseudomonadota</taxon>
        <taxon>Betaproteobacteria</taxon>
        <taxon>Neisseriales</taxon>
        <taxon>Neisseriaceae</taxon>
        <taxon>Crenobacter</taxon>
    </lineage>
</organism>
<comment type="caution">
    <text evidence="3">The sequence shown here is derived from an EMBL/GenBank/DDBJ whole genome shotgun (WGS) entry which is preliminary data.</text>
</comment>
<dbReference type="PRINTS" id="PR00081">
    <property type="entry name" value="GDHRDH"/>
</dbReference>
<evidence type="ECO:0000256" key="2">
    <source>
        <dbReference type="RuleBase" id="RU000363"/>
    </source>
</evidence>
<dbReference type="PRINTS" id="PR00080">
    <property type="entry name" value="SDRFAMILY"/>
</dbReference>
<dbReference type="SUPFAM" id="SSF51735">
    <property type="entry name" value="NAD(P)-binding Rossmann-fold domains"/>
    <property type="match status" value="1"/>
</dbReference>
<keyword evidence="4" id="KW-1185">Reference proteome</keyword>
<dbReference type="OrthoDB" id="118015at2"/>
<reference evidence="4" key="1">
    <citation type="submission" date="2016-01" db="EMBL/GenBank/DDBJ databases">
        <title>Draft genome of Chromobacterium sp. F49.</title>
        <authorList>
            <person name="Hong K.W."/>
        </authorList>
    </citation>
    <scope>NUCLEOTIDE SEQUENCE [LARGE SCALE GENOMIC DNA]</scope>
    <source>
        <strain evidence="4">CN10</strain>
    </source>
</reference>
<dbReference type="RefSeq" id="WP_066614312.1">
    <property type="nucleotide sequence ID" value="NZ_LQQU01000058.1"/>
</dbReference>
<dbReference type="InterPro" id="IPR036291">
    <property type="entry name" value="NAD(P)-bd_dom_sf"/>
</dbReference>
<proteinExistence type="inferred from homology"/>
<accession>A0A161SBB4</accession>
<evidence type="ECO:0000313" key="4">
    <source>
        <dbReference type="Proteomes" id="UP000076625"/>
    </source>
</evidence>
<comment type="similarity">
    <text evidence="1 2">Belongs to the short-chain dehydrogenases/reductases (SDR) family.</text>
</comment>
<dbReference type="AlphaFoldDB" id="A0A161SBB4"/>
<evidence type="ECO:0000256" key="1">
    <source>
        <dbReference type="ARBA" id="ARBA00006484"/>
    </source>
</evidence>
<dbReference type="Gene3D" id="3.40.50.720">
    <property type="entry name" value="NAD(P)-binding Rossmann-like Domain"/>
    <property type="match status" value="1"/>
</dbReference>
<dbReference type="InterPro" id="IPR002347">
    <property type="entry name" value="SDR_fam"/>
</dbReference>